<name>A0A512HXY6_9ACTN</name>
<evidence type="ECO:0008006" key="3">
    <source>
        <dbReference type="Google" id="ProtNLM"/>
    </source>
</evidence>
<dbReference type="Proteomes" id="UP000321769">
    <property type="component" value="Unassembled WGS sequence"/>
</dbReference>
<dbReference type="EMBL" id="BJZQ01000017">
    <property type="protein sequence ID" value="GEO90311.1"/>
    <property type="molecule type" value="Genomic_DNA"/>
</dbReference>
<dbReference type="AlphaFoldDB" id="A0A512HXY6"/>
<gene>
    <name evidence="1" type="ORF">AFL01nite_26380</name>
</gene>
<dbReference type="OrthoDB" id="3264463at2"/>
<dbReference type="Pfam" id="PF13830">
    <property type="entry name" value="DUF4192"/>
    <property type="match status" value="1"/>
</dbReference>
<keyword evidence="2" id="KW-1185">Reference proteome</keyword>
<dbReference type="InterPro" id="IPR025447">
    <property type="entry name" value="DUF4192"/>
</dbReference>
<protein>
    <recommendedName>
        <fullName evidence="3">DUF4192 domain-containing protein</fullName>
    </recommendedName>
</protein>
<proteinExistence type="predicted"/>
<organism evidence="1 2">
    <name type="scientific">Aeromicrobium flavum</name>
    <dbReference type="NCBI Taxonomy" id="416568"/>
    <lineage>
        <taxon>Bacteria</taxon>
        <taxon>Bacillati</taxon>
        <taxon>Actinomycetota</taxon>
        <taxon>Actinomycetes</taxon>
        <taxon>Propionibacteriales</taxon>
        <taxon>Nocardioidaceae</taxon>
        <taxon>Aeromicrobium</taxon>
    </lineage>
</organism>
<dbReference type="RefSeq" id="WP_146828176.1">
    <property type="nucleotide sequence ID" value="NZ_BAAAYQ010000006.1"/>
</dbReference>
<evidence type="ECO:0000313" key="2">
    <source>
        <dbReference type="Proteomes" id="UP000321769"/>
    </source>
</evidence>
<accession>A0A512HXY6</accession>
<sequence>MPDDVYRAHTYEDLINALPTFFGFVPRECVIAVAVSGPYCAFGFRLRNDLPPRGSESRLAAELAPHLLRNGTEGFFVFVLSSDAERARTMALAMRDALPARRDWLTIWADDHRIWADVPGHPPEGEPYTRDAHHEAIVRAVANGQVILPDRSDLAREVAAAPEPRRSWLDRAHDVVLDRFLQRAAAADETTFLRSECARVECLVTRALGGSALDDGELVELAVLTSSINVRDAVWLRIDRDNAPAMHALWAAVSRVAADDFAPAPLCLTSFAAWQMGDGARALVALDRVREVEPRYRMGILLQQTLDAGLHPDSWSAIDASA</sequence>
<reference evidence="1 2" key="1">
    <citation type="submission" date="2019-07" db="EMBL/GenBank/DDBJ databases">
        <title>Whole genome shotgun sequence of Aeromicrobium flavum NBRC 107625.</title>
        <authorList>
            <person name="Hosoyama A."/>
            <person name="Uohara A."/>
            <person name="Ohji S."/>
            <person name="Ichikawa N."/>
        </authorList>
    </citation>
    <scope>NUCLEOTIDE SEQUENCE [LARGE SCALE GENOMIC DNA]</scope>
    <source>
        <strain evidence="1 2">NBRC 107625</strain>
    </source>
</reference>
<comment type="caution">
    <text evidence="1">The sequence shown here is derived from an EMBL/GenBank/DDBJ whole genome shotgun (WGS) entry which is preliminary data.</text>
</comment>
<evidence type="ECO:0000313" key="1">
    <source>
        <dbReference type="EMBL" id="GEO90311.1"/>
    </source>
</evidence>